<comment type="caution">
    <text evidence="1">The sequence shown here is derived from an EMBL/GenBank/DDBJ whole genome shotgun (WGS) entry which is preliminary data.</text>
</comment>
<protein>
    <recommendedName>
        <fullName evidence="3">Transposase</fullName>
    </recommendedName>
</protein>
<accession>A0ABV0MFC7</accession>
<reference evidence="1 2" key="1">
    <citation type="submission" date="2024-05" db="EMBL/GenBank/DDBJ databases">
        <title>Neorhizobium sp. Rsf11, a plant growth promoting and heavy metal resistant PAH-degrader.</title>
        <authorList>
            <person name="Golubev S.N."/>
            <person name="Muratova A.Y."/>
            <person name="Markelova M.I."/>
        </authorList>
    </citation>
    <scope>NUCLEOTIDE SEQUENCE [LARGE SCALE GENOMIC DNA]</scope>
    <source>
        <strain evidence="1 2">Rsf11</strain>
    </source>
</reference>
<evidence type="ECO:0008006" key="3">
    <source>
        <dbReference type="Google" id="ProtNLM"/>
    </source>
</evidence>
<evidence type="ECO:0000313" key="2">
    <source>
        <dbReference type="Proteomes" id="UP001496627"/>
    </source>
</evidence>
<sequence length="77" mass="8658">MFGFIGEQLFAAQSRNAILLEKGRDFASVGIPELVSAEWACSASPQKLASQDRRRFRMFRDAPRADLRWPSGDEAAR</sequence>
<gene>
    <name evidence="1" type="ORF">ABK249_33425</name>
</gene>
<dbReference type="EMBL" id="JBEAAL010000061">
    <property type="protein sequence ID" value="MEQ1409805.1"/>
    <property type="molecule type" value="Genomic_DNA"/>
</dbReference>
<dbReference type="RefSeq" id="WP_210057263.1">
    <property type="nucleotide sequence ID" value="NZ_JBEAAL010000061.1"/>
</dbReference>
<proteinExistence type="predicted"/>
<name>A0ABV0MFC7_9HYPH</name>
<keyword evidence="2" id="KW-1185">Reference proteome</keyword>
<dbReference type="Proteomes" id="UP001496627">
    <property type="component" value="Unassembled WGS sequence"/>
</dbReference>
<evidence type="ECO:0000313" key="1">
    <source>
        <dbReference type="EMBL" id="MEQ1409805.1"/>
    </source>
</evidence>
<organism evidence="1 2">
    <name type="scientific">Neorhizobium phenanthreniclasticum</name>
    <dbReference type="NCBI Taxonomy" id="3157917"/>
    <lineage>
        <taxon>Bacteria</taxon>
        <taxon>Pseudomonadati</taxon>
        <taxon>Pseudomonadota</taxon>
        <taxon>Alphaproteobacteria</taxon>
        <taxon>Hyphomicrobiales</taxon>
        <taxon>Rhizobiaceae</taxon>
        <taxon>Rhizobium/Agrobacterium group</taxon>
        <taxon>Neorhizobium</taxon>
    </lineage>
</organism>